<sequence>MYVADEYRDLAETALRFSKDRLLPHYQAREAEERYDRALMREMGELGLIGPELPEEYGGLGLTNVASGIVTEAIAYGDFNVAYVQSSASLLGQVLARSAEKALAAEWIPKIVRGEVILGVGLTEPSAGSDAARVKLKAVRRGDHYVLSGEKTSISSADQADGFVIFARSGTVEEGARGVTAFFVPGDAKGLTRTRFNDLGSKIVGRGSLFFDDVEVPLEHRVGGEGKGFYEVMSGFDFNRAVIGLMCCGAAQASIDETWRYAQQRETFGVKLAQHQGVTFPIAEHEALIAASRQLCYHTLWLRDQNRAHTVEAAMVKWLAPKSAFDAIRQCLLTHGHYGWSLDLPHQQRMRDVMGLEIGDGTAQIMKLIIAREAIKRISA</sequence>
<dbReference type="InterPro" id="IPR013786">
    <property type="entry name" value="AcylCoA_DH/ox_N"/>
</dbReference>
<evidence type="ECO:0000256" key="2">
    <source>
        <dbReference type="ARBA" id="ARBA00009347"/>
    </source>
</evidence>
<evidence type="ECO:0000259" key="6">
    <source>
        <dbReference type="Pfam" id="PF00441"/>
    </source>
</evidence>
<dbReference type="Proteomes" id="UP000564885">
    <property type="component" value="Unassembled WGS sequence"/>
</dbReference>
<dbReference type="InterPro" id="IPR046373">
    <property type="entry name" value="Acyl-CoA_Oxase/DH_mid-dom_sf"/>
</dbReference>
<keyword evidence="5" id="KW-0560">Oxidoreductase</keyword>
<dbReference type="InterPro" id="IPR009075">
    <property type="entry name" value="AcylCo_DH/oxidase_C"/>
</dbReference>
<organism evidence="9 10">
    <name type="scientific">Enterovirga aerilata</name>
    <dbReference type="NCBI Taxonomy" id="2730920"/>
    <lineage>
        <taxon>Bacteria</taxon>
        <taxon>Pseudomonadati</taxon>
        <taxon>Pseudomonadota</taxon>
        <taxon>Alphaproteobacteria</taxon>
        <taxon>Hyphomicrobiales</taxon>
        <taxon>Methylobacteriaceae</taxon>
        <taxon>Enterovirga</taxon>
    </lineage>
</organism>
<dbReference type="Pfam" id="PF00441">
    <property type="entry name" value="Acyl-CoA_dh_1"/>
    <property type="match status" value="1"/>
</dbReference>
<dbReference type="PANTHER" id="PTHR43884">
    <property type="entry name" value="ACYL-COA DEHYDROGENASE"/>
    <property type="match status" value="1"/>
</dbReference>
<comment type="similarity">
    <text evidence="2 5">Belongs to the acyl-CoA dehydrogenase family.</text>
</comment>
<dbReference type="Gene3D" id="1.20.140.10">
    <property type="entry name" value="Butyryl-CoA Dehydrogenase, subunit A, domain 3"/>
    <property type="match status" value="1"/>
</dbReference>
<feature type="domain" description="Acyl-CoA dehydrogenase/oxidase C-terminal" evidence="6">
    <location>
        <begin position="226"/>
        <end position="374"/>
    </location>
</feature>
<dbReference type="RefSeq" id="WP_171219591.1">
    <property type="nucleotide sequence ID" value="NZ_JABEPP010000005.1"/>
</dbReference>
<dbReference type="EMBL" id="JABEPP010000005">
    <property type="protein sequence ID" value="NNM74118.1"/>
    <property type="molecule type" value="Genomic_DNA"/>
</dbReference>
<keyword evidence="10" id="KW-1185">Reference proteome</keyword>
<evidence type="ECO:0000313" key="9">
    <source>
        <dbReference type="EMBL" id="NNM74118.1"/>
    </source>
</evidence>
<feature type="domain" description="Acyl-CoA oxidase/dehydrogenase middle" evidence="7">
    <location>
        <begin position="120"/>
        <end position="214"/>
    </location>
</feature>
<feature type="domain" description="Acyl-CoA dehydrogenase/oxidase N-terminal" evidence="8">
    <location>
        <begin position="5"/>
        <end position="115"/>
    </location>
</feature>
<keyword evidence="4 5" id="KW-0274">FAD</keyword>
<dbReference type="Gene3D" id="1.10.540.10">
    <property type="entry name" value="Acyl-CoA dehydrogenase/oxidase, N-terminal domain"/>
    <property type="match status" value="1"/>
</dbReference>
<accession>A0A849I9Q2</accession>
<gene>
    <name evidence="9" type="ORF">HJG44_17220</name>
</gene>
<dbReference type="Pfam" id="PF02771">
    <property type="entry name" value="Acyl-CoA_dh_N"/>
    <property type="match status" value="1"/>
</dbReference>
<evidence type="ECO:0000256" key="3">
    <source>
        <dbReference type="ARBA" id="ARBA00022630"/>
    </source>
</evidence>
<keyword evidence="3 5" id="KW-0285">Flavoprotein</keyword>
<dbReference type="GO" id="GO:0003995">
    <property type="term" value="F:acyl-CoA dehydrogenase activity"/>
    <property type="evidence" value="ECO:0007669"/>
    <property type="project" value="TreeGrafter"/>
</dbReference>
<evidence type="ECO:0000259" key="7">
    <source>
        <dbReference type="Pfam" id="PF02770"/>
    </source>
</evidence>
<dbReference type="InterPro" id="IPR006091">
    <property type="entry name" value="Acyl-CoA_Oxase/DH_mid-dom"/>
</dbReference>
<proteinExistence type="inferred from homology"/>
<dbReference type="InterPro" id="IPR009100">
    <property type="entry name" value="AcylCoA_DH/oxidase_NM_dom_sf"/>
</dbReference>
<dbReference type="SUPFAM" id="SSF47203">
    <property type="entry name" value="Acyl-CoA dehydrogenase C-terminal domain-like"/>
    <property type="match status" value="1"/>
</dbReference>
<dbReference type="PANTHER" id="PTHR43884:SF37">
    <property type="entry name" value="ACYL-COA DEHYDROGENASE"/>
    <property type="match status" value="1"/>
</dbReference>
<evidence type="ECO:0000256" key="5">
    <source>
        <dbReference type="RuleBase" id="RU362125"/>
    </source>
</evidence>
<dbReference type="Pfam" id="PF02770">
    <property type="entry name" value="Acyl-CoA_dh_M"/>
    <property type="match status" value="1"/>
</dbReference>
<evidence type="ECO:0000256" key="1">
    <source>
        <dbReference type="ARBA" id="ARBA00001974"/>
    </source>
</evidence>
<dbReference type="Gene3D" id="2.40.110.10">
    <property type="entry name" value="Butyryl-CoA Dehydrogenase, subunit A, domain 2"/>
    <property type="match status" value="1"/>
</dbReference>
<evidence type="ECO:0000313" key="10">
    <source>
        <dbReference type="Proteomes" id="UP000564885"/>
    </source>
</evidence>
<dbReference type="InterPro" id="IPR036250">
    <property type="entry name" value="AcylCo_DH-like_C"/>
</dbReference>
<comment type="cofactor">
    <cofactor evidence="1 5">
        <name>FAD</name>
        <dbReference type="ChEBI" id="CHEBI:57692"/>
    </cofactor>
</comment>
<evidence type="ECO:0000256" key="4">
    <source>
        <dbReference type="ARBA" id="ARBA00022827"/>
    </source>
</evidence>
<evidence type="ECO:0000259" key="8">
    <source>
        <dbReference type="Pfam" id="PF02771"/>
    </source>
</evidence>
<reference evidence="9 10" key="1">
    <citation type="submission" date="2020-04" db="EMBL/GenBank/DDBJ databases">
        <title>Enterovirga sp. isolate from soil.</title>
        <authorList>
            <person name="Chea S."/>
            <person name="Kim D.-U."/>
        </authorList>
    </citation>
    <scope>NUCLEOTIDE SEQUENCE [LARGE SCALE GENOMIC DNA]</scope>
    <source>
        <strain evidence="9 10">DB1703</strain>
    </source>
</reference>
<dbReference type="InterPro" id="IPR037069">
    <property type="entry name" value="AcylCoA_DH/ox_N_sf"/>
</dbReference>
<dbReference type="GO" id="GO:0050660">
    <property type="term" value="F:flavin adenine dinucleotide binding"/>
    <property type="evidence" value="ECO:0007669"/>
    <property type="project" value="InterPro"/>
</dbReference>
<dbReference type="AlphaFoldDB" id="A0A849I9Q2"/>
<protein>
    <submittedName>
        <fullName evidence="9">Cyclohexanecarboxyl-CoA dehydrogenase</fullName>
    </submittedName>
</protein>
<name>A0A849I9Q2_9HYPH</name>
<dbReference type="SUPFAM" id="SSF56645">
    <property type="entry name" value="Acyl-CoA dehydrogenase NM domain-like"/>
    <property type="match status" value="1"/>
</dbReference>
<comment type="caution">
    <text evidence="9">The sequence shown here is derived from an EMBL/GenBank/DDBJ whole genome shotgun (WGS) entry which is preliminary data.</text>
</comment>